<dbReference type="Proteomes" id="UP000198304">
    <property type="component" value="Unassembled WGS sequence"/>
</dbReference>
<proteinExistence type="predicted"/>
<name>A0A239HSU2_9FIRM</name>
<gene>
    <name evidence="1" type="ORF">SAMN05446037_102369</name>
</gene>
<evidence type="ECO:0000313" key="1">
    <source>
        <dbReference type="EMBL" id="SNS84467.1"/>
    </source>
</evidence>
<dbReference type="AlphaFoldDB" id="A0A239HSU2"/>
<keyword evidence="2" id="KW-1185">Reference proteome</keyword>
<organism evidence="1 2">
    <name type="scientific">Anaerovirgula multivorans</name>
    <dbReference type="NCBI Taxonomy" id="312168"/>
    <lineage>
        <taxon>Bacteria</taxon>
        <taxon>Bacillati</taxon>
        <taxon>Bacillota</taxon>
        <taxon>Clostridia</taxon>
        <taxon>Peptostreptococcales</taxon>
        <taxon>Natronincolaceae</taxon>
        <taxon>Anaerovirgula</taxon>
    </lineage>
</organism>
<sequence>MELLSWMKKVDGSMEKTDLLELIDEMHGLINVLLLKNKKYEEIVEGLKEPAK</sequence>
<evidence type="ECO:0000313" key="2">
    <source>
        <dbReference type="Proteomes" id="UP000198304"/>
    </source>
</evidence>
<accession>A0A239HSU2</accession>
<reference evidence="2" key="1">
    <citation type="submission" date="2017-06" db="EMBL/GenBank/DDBJ databases">
        <authorList>
            <person name="Varghese N."/>
            <person name="Submissions S."/>
        </authorList>
    </citation>
    <scope>NUCLEOTIDE SEQUENCE [LARGE SCALE GENOMIC DNA]</scope>
    <source>
        <strain evidence="2">SCA</strain>
    </source>
</reference>
<protein>
    <submittedName>
        <fullName evidence="1">Uncharacterized protein</fullName>
    </submittedName>
</protein>
<dbReference type="RefSeq" id="WP_176431462.1">
    <property type="nucleotide sequence ID" value="NZ_FZOJ01000023.1"/>
</dbReference>
<dbReference type="EMBL" id="FZOJ01000023">
    <property type="protein sequence ID" value="SNS84467.1"/>
    <property type="molecule type" value="Genomic_DNA"/>
</dbReference>